<evidence type="ECO:0000313" key="2">
    <source>
        <dbReference type="Proteomes" id="UP001367508"/>
    </source>
</evidence>
<protein>
    <submittedName>
        <fullName evidence="1">Uncharacterized protein</fullName>
    </submittedName>
</protein>
<reference evidence="1 2" key="1">
    <citation type="submission" date="2024-01" db="EMBL/GenBank/DDBJ databases">
        <title>The genomes of 5 underutilized Papilionoideae crops provide insights into root nodulation and disease resistanc.</title>
        <authorList>
            <person name="Jiang F."/>
        </authorList>
    </citation>
    <scope>NUCLEOTIDE SEQUENCE [LARGE SCALE GENOMIC DNA]</scope>
    <source>
        <strain evidence="1">LVBAO_FW01</strain>
        <tissue evidence="1">Leaves</tissue>
    </source>
</reference>
<sequence length="92" mass="10816">MTSSVWQLLGPFVNVQVILSPILRKENSLLKMLYESDATECREMKYRKDRIEVVKTKKGDMNDMNNDFSGHIKEQKTMEQSEMALLWLKPHL</sequence>
<dbReference type="AlphaFoldDB" id="A0AAN9LJ79"/>
<name>A0AAN9LJ79_CANGL</name>
<dbReference type="EMBL" id="JAYMYQ010000004">
    <property type="protein sequence ID" value="KAK7337045.1"/>
    <property type="molecule type" value="Genomic_DNA"/>
</dbReference>
<proteinExistence type="predicted"/>
<organism evidence="1 2">
    <name type="scientific">Canavalia gladiata</name>
    <name type="common">Sword bean</name>
    <name type="synonym">Dolichos gladiatus</name>
    <dbReference type="NCBI Taxonomy" id="3824"/>
    <lineage>
        <taxon>Eukaryota</taxon>
        <taxon>Viridiplantae</taxon>
        <taxon>Streptophyta</taxon>
        <taxon>Embryophyta</taxon>
        <taxon>Tracheophyta</taxon>
        <taxon>Spermatophyta</taxon>
        <taxon>Magnoliopsida</taxon>
        <taxon>eudicotyledons</taxon>
        <taxon>Gunneridae</taxon>
        <taxon>Pentapetalae</taxon>
        <taxon>rosids</taxon>
        <taxon>fabids</taxon>
        <taxon>Fabales</taxon>
        <taxon>Fabaceae</taxon>
        <taxon>Papilionoideae</taxon>
        <taxon>50 kb inversion clade</taxon>
        <taxon>NPAAA clade</taxon>
        <taxon>indigoferoid/millettioid clade</taxon>
        <taxon>Phaseoleae</taxon>
        <taxon>Canavalia</taxon>
    </lineage>
</organism>
<accession>A0AAN9LJ79</accession>
<gene>
    <name evidence="1" type="ORF">VNO77_17603</name>
</gene>
<evidence type="ECO:0000313" key="1">
    <source>
        <dbReference type="EMBL" id="KAK7337045.1"/>
    </source>
</evidence>
<comment type="caution">
    <text evidence="1">The sequence shown here is derived from an EMBL/GenBank/DDBJ whole genome shotgun (WGS) entry which is preliminary data.</text>
</comment>
<dbReference type="Proteomes" id="UP001367508">
    <property type="component" value="Unassembled WGS sequence"/>
</dbReference>
<keyword evidence="2" id="KW-1185">Reference proteome</keyword>